<keyword evidence="2" id="KW-0732">Signal</keyword>
<evidence type="ECO:0000256" key="1">
    <source>
        <dbReference type="SAM" id="Coils"/>
    </source>
</evidence>
<accession>A0A921MJK6</accession>
<evidence type="ECO:0000313" key="3">
    <source>
        <dbReference type="EMBL" id="HJG85500.1"/>
    </source>
</evidence>
<feature type="signal peptide" evidence="2">
    <location>
        <begin position="1"/>
        <end position="26"/>
    </location>
</feature>
<protein>
    <submittedName>
        <fullName evidence="3">Uncharacterized protein</fullName>
    </submittedName>
</protein>
<keyword evidence="1" id="KW-0175">Coiled coil</keyword>
<dbReference type="EMBL" id="DYUC01000006">
    <property type="protein sequence ID" value="HJG85500.1"/>
    <property type="molecule type" value="Genomic_DNA"/>
</dbReference>
<dbReference type="Proteomes" id="UP000760668">
    <property type="component" value="Unassembled WGS sequence"/>
</dbReference>
<reference evidence="3" key="1">
    <citation type="journal article" date="2021" name="PeerJ">
        <title>Extensive microbial diversity within the chicken gut microbiome revealed by metagenomics and culture.</title>
        <authorList>
            <person name="Gilroy R."/>
            <person name="Ravi A."/>
            <person name="Getino M."/>
            <person name="Pursley I."/>
            <person name="Horton D.L."/>
            <person name="Alikhan N.F."/>
            <person name="Baker D."/>
            <person name="Gharbi K."/>
            <person name="Hall N."/>
            <person name="Watson M."/>
            <person name="Adriaenssens E.M."/>
            <person name="Foster-Nyarko E."/>
            <person name="Jarju S."/>
            <person name="Secka A."/>
            <person name="Antonio M."/>
            <person name="Oren A."/>
            <person name="Chaudhuri R.R."/>
            <person name="La Ragione R."/>
            <person name="Hildebrand F."/>
            <person name="Pallen M.J."/>
        </authorList>
    </citation>
    <scope>NUCLEOTIDE SEQUENCE</scope>
    <source>
        <strain evidence="3">CHK179-5677</strain>
    </source>
</reference>
<comment type="caution">
    <text evidence="3">The sequence shown here is derived from an EMBL/GenBank/DDBJ whole genome shotgun (WGS) entry which is preliminary data.</text>
</comment>
<reference evidence="3" key="2">
    <citation type="submission" date="2021-09" db="EMBL/GenBank/DDBJ databases">
        <authorList>
            <person name="Gilroy R."/>
        </authorList>
    </citation>
    <scope>NUCLEOTIDE SEQUENCE</scope>
    <source>
        <strain evidence="3">CHK179-5677</strain>
    </source>
</reference>
<evidence type="ECO:0000256" key="2">
    <source>
        <dbReference type="SAM" id="SignalP"/>
    </source>
</evidence>
<evidence type="ECO:0000313" key="4">
    <source>
        <dbReference type="Proteomes" id="UP000760668"/>
    </source>
</evidence>
<dbReference type="AlphaFoldDB" id="A0A921MJK6"/>
<sequence>MKKHTLLTKVMAGGLVTVTLLGVAFAAGQQGTQSDPLVTLSYLTQKATPEIMNQVETKLTEREAALKKELDQAIQDYTKAVEDKLAQAGGGSGQPAAFAVVDVAAGQKLTAGVGCEIMLRVGSAVCFTDTAPGLIDMTDGGTLENGQALVKNHLYMATIEGRGFTAQNAVKVLVRGSYTVS</sequence>
<feature type="coiled-coil region" evidence="1">
    <location>
        <begin position="52"/>
        <end position="87"/>
    </location>
</feature>
<feature type="chain" id="PRO_5036999985" evidence="2">
    <location>
        <begin position="27"/>
        <end position="181"/>
    </location>
</feature>
<dbReference type="RefSeq" id="WP_294535022.1">
    <property type="nucleotide sequence ID" value="NZ_DYUC01000006.1"/>
</dbReference>
<name>A0A921MJK6_9FIRM</name>
<organism evidence="3 4">
    <name type="scientific">Pseudoflavonifractor capillosus</name>
    <dbReference type="NCBI Taxonomy" id="106588"/>
    <lineage>
        <taxon>Bacteria</taxon>
        <taxon>Bacillati</taxon>
        <taxon>Bacillota</taxon>
        <taxon>Clostridia</taxon>
        <taxon>Eubacteriales</taxon>
        <taxon>Oscillospiraceae</taxon>
        <taxon>Pseudoflavonifractor</taxon>
    </lineage>
</organism>
<proteinExistence type="predicted"/>
<gene>
    <name evidence="3" type="ORF">K8V01_00495</name>
</gene>